<feature type="region of interest" description="Disordered" evidence="5">
    <location>
        <begin position="106"/>
        <end position="128"/>
    </location>
</feature>
<dbReference type="RefSeq" id="XP_037158539.1">
    <property type="nucleotide sequence ID" value="XM_037314573.1"/>
</dbReference>
<accession>A0A8H6FEH0</accession>
<dbReference type="Pfam" id="PF02297">
    <property type="entry name" value="COX6B"/>
    <property type="match status" value="1"/>
</dbReference>
<gene>
    <name evidence="6" type="ORF">HO173_012739</name>
</gene>
<protein>
    <submittedName>
        <fullName evidence="6">Uncharacterized protein</fullName>
    </submittedName>
</protein>
<dbReference type="InterPro" id="IPR036549">
    <property type="entry name" value="CX6/COA6-like_sf"/>
</dbReference>
<feature type="region of interest" description="Disordered" evidence="5">
    <location>
        <begin position="1"/>
        <end position="35"/>
    </location>
</feature>
<dbReference type="GO" id="GO:0005758">
    <property type="term" value="C:mitochondrial intermembrane space"/>
    <property type="evidence" value="ECO:0007669"/>
    <property type="project" value="TreeGrafter"/>
</dbReference>
<evidence type="ECO:0000313" key="6">
    <source>
        <dbReference type="EMBL" id="KAF6225410.1"/>
    </source>
</evidence>
<feature type="compositionally biased region" description="Pro residues" evidence="5">
    <location>
        <begin position="10"/>
        <end position="23"/>
    </location>
</feature>
<evidence type="ECO:0000256" key="5">
    <source>
        <dbReference type="SAM" id="MobiDB-lite"/>
    </source>
</evidence>
<name>A0A8H6FEH0_9LECA</name>
<dbReference type="PANTHER" id="PTHR47677:SF1">
    <property type="entry name" value="CYTOCHROME C OXIDASE ASSEMBLY FACTOR 6"/>
    <property type="match status" value="1"/>
</dbReference>
<comment type="subcellular location">
    <subcellularLocation>
        <location evidence="1">Mitochondrion</location>
    </subcellularLocation>
</comment>
<keyword evidence="7" id="KW-1185">Reference proteome</keyword>
<dbReference type="InterPro" id="IPR048281">
    <property type="entry name" value="COA6_fun"/>
</dbReference>
<dbReference type="AlphaFoldDB" id="A0A8H6FEH0"/>
<dbReference type="OrthoDB" id="5545577at2759"/>
<dbReference type="GO" id="GO:0033617">
    <property type="term" value="P:mitochondrial respiratory chain complex IV assembly"/>
    <property type="evidence" value="ECO:0007669"/>
    <property type="project" value="TreeGrafter"/>
</dbReference>
<dbReference type="Proteomes" id="UP000578531">
    <property type="component" value="Unassembled WGS sequence"/>
</dbReference>
<keyword evidence="4" id="KW-1015">Disulfide bond</keyword>
<reference evidence="6 7" key="1">
    <citation type="journal article" date="2020" name="Genomics">
        <title>Complete, high-quality genomes from long-read metagenomic sequencing of two wolf lichen thalli reveals enigmatic genome architecture.</title>
        <authorList>
            <person name="McKenzie S.K."/>
            <person name="Walston R.F."/>
            <person name="Allen J.L."/>
        </authorList>
    </citation>
    <scope>NUCLEOTIDE SEQUENCE [LARGE SCALE GENOMIC DNA]</scope>
    <source>
        <strain evidence="6">WasteWater2</strain>
    </source>
</reference>
<evidence type="ECO:0000256" key="2">
    <source>
        <dbReference type="ARBA" id="ARBA00006425"/>
    </source>
</evidence>
<dbReference type="PANTHER" id="PTHR47677">
    <property type="entry name" value="CYTOCHROME C OXIDASE ASSEMBLY FACTOR 6"/>
    <property type="match status" value="1"/>
</dbReference>
<comment type="caution">
    <text evidence="6">The sequence shown here is derived from an EMBL/GenBank/DDBJ whole genome shotgun (WGS) entry which is preliminary data.</text>
</comment>
<organism evidence="6 7">
    <name type="scientific">Letharia columbiana</name>
    <dbReference type="NCBI Taxonomy" id="112416"/>
    <lineage>
        <taxon>Eukaryota</taxon>
        <taxon>Fungi</taxon>
        <taxon>Dikarya</taxon>
        <taxon>Ascomycota</taxon>
        <taxon>Pezizomycotina</taxon>
        <taxon>Lecanoromycetes</taxon>
        <taxon>OSLEUM clade</taxon>
        <taxon>Lecanoromycetidae</taxon>
        <taxon>Lecanorales</taxon>
        <taxon>Lecanorineae</taxon>
        <taxon>Parmeliaceae</taxon>
        <taxon>Letharia</taxon>
    </lineage>
</organism>
<dbReference type="InterPro" id="IPR048280">
    <property type="entry name" value="COX6B-like"/>
</dbReference>
<comment type="similarity">
    <text evidence="2">Belongs to the cytochrome c oxidase subunit 6B family.</text>
</comment>
<proteinExistence type="inferred from homology"/>
<dbReference type="GeneID" id="59294372"/>
<dbReference type="EMBL" id="JACCJC010000102">
    <property type="protein sequence ID" value="KAF6225410.1"/>
    <property type="molecule type" value="Genomic_DNA"/>
</dbReference>
<sequence length="128" mass="14098">MGLFTTSTTPAPPPPSHASPTPSPDGAFEAPDRQSRAHCWRARDDFFACLERNGIIDGIREKDRAEGACGSEGKGLDRECAASWVTYFKQRRVMEHNKKQTLEKLAKEGARPMPEGMALPGDQRKPTS</sequence>
<dbReference type="SUPFAM" id="SSF47694">
    <property type="entry name" value="Cytochrome c oxidase subunit h"/>
    <property type="match status" value="1"/>
</dbReference>
<evidence type="ECO:0000256" key="4">
    <source>
        <dbReference type="ARBA" id="ARBA00023157"/>
    </source>
</evidence>
<evidence type="ECO:0000313" key="7">
    <source>
        <dbReference type="Proteomes" id="UP000578531"/>
    </source>
</evidence>
<evidence type="ECO:0000256" key="3">
    <source>
        <dbReference type="ARBA" id="ARBA00023128"/>
    </source>
</evidence>
<dbReference type="Gene3D" id="1.10.10.140">
    <property type="entry name" value="Cytochrome c oxidase, subunit VIb"/>
    <property type="match status" value="1"/>
</dbReference>
<keyword evidence="3" id="KW-0496">Mitochondrion</keyword>
<evidence type="ECO:0000256" key="1">
    <source>
        <dbReference type="ARBA" id="ARBA00004173"/>
    </source>
</evidence>